<feature type="compositionally biased region" description="Basic and acidic residues" evidence="1">
    <location>
        <begin position="369"/>
        <end position="386"/>
    </location>
</feature>
<keyword evidence="2" id="KW-0812">Transmembrane</keyword>
<keyword evidence="2" id="KW-0472">Membrane</keyword>
<reference evidence="4 5" key="1">
    <citation type="submission" date="2018-12" db="EMBL/GenBank/DDBJ databases">
        <authorList>
            <person name="Grouzdev D.S."/>
            <person name="Krutkina M.S."/>
        </authorList>
    </citation>
    <scope>NUCLEOTIDE SEQUENCE [LARGE SCALE GENOMIC DNA]</scope>
    <source>
        <strain evidence="4 5">RmlP026</strain>
    </source>
</reference>
<name>A0A4Q2U3Y3_9HYPH</name>
<evidence type="ECO:0000256" key="2">
    <source>
        <dbReference type="SAM" id="Phobius"/>
    </source>
</evidence>
<keyword evidence="2" id="KW-1133">Transmembrane helix</keyword>
<comment type="caution">
    <text evidence="4">The sequence shown here is derived from an EMBL/GenBank/DDBJ whole genome shotgun (WGS) entry which is preliminary data.</text>
</comment>
<dbReference type="GO" id="GO:0004519">
    <property type="term" value="F:endonuclease activity"/>
    <property type="evidence" value="ECO:0007669"/>
    <property type="project" value="UniProtKB-KW"/>
</dbReference>
<dbReference type="InterPro" id="IPR036691">
    <property type="entry name" value="Endo/exonu/phosph_ase_sf"/>
</dbReference>
<dbReference type="Proteomes" id="UP000290759">
    <property type="component" value="Unassembled WGS sequence"/>
</dbReference>
<dbReference type="OrthoDB" id="9796594at2"/>
<protein>
    <submittedName>
        <fullName evidence="4">Endonuclease</fullName>
    </submittedName>
</protein>
<feature type="domain" description="Endonuclease/exonuclease/phosphatase" evidence="3">
    <location>
        <begin position="142"/>
        <end position="344"/>
    </location>
</feature>
<dbReference type="Gene3D" id="3.60.10.10">
    <property type="entry name" value="Endonuclease/exonuclease/phosphatase"/>
    <property type="match status" value="1"/>
</dbReference>
<evidence type="ECO:0000313" key="4">
    <source>
        <dbReference type="EMBL" id="RYC29475.1"/>
    </source>
</evidence>
<dbReference type="Pfam" id="PF03372">
    <property type="entry name" value="Exo_endo_phos"/>
    <property type="match status" value="1"/>
</dbReference>
<feature type="transmembrane region" description="Helical" evidence="2">
    <location>
        <begin position="69"/>
        <end position="89"/>
    </location>
</feature>
<dbReference type="SUPFAM" id="SSF56219">
    <property type="entry name" value="DNase I-like"/>
    <property type="match status" value="1"/>
</dbReference>
<organism evidence="4 5">
    <name type="scientific">Lichenibacterium minor</name>
    <dbReference type="NCBI Taxonomy" id="2316528"/>
    <lineage>
        <taxon>Bacteria</taxon>
        <taxon>Pseudomonadati</taxon>
        <taxon>Pseudomonadota</taxon>
        <taxon>Alphaproteobacteria</taxon>
        <taxon>Hyphomicrobiales</taxon>
        <taxon>Lichenihabitantaceae</taxon>
        <taxon>Lichenibacterium</taxon>
    </lineage>
</organism>
<dbReference type="AlphaFoldDB" id="A0A4Q2U3Y3"/>
<reference evidence="4 5" key="2">
    <citation type="submission" date="2019-02" db="EMBL/GenBank/DDBJ databases">
        <title>'Lichenibacterium ramalinii' gen. nov. sp. nov., 'Lichenibacterium minor' gen. nov. sp. nov.</title>
        <authorList>
            <person name="Pankratov T."/>
        </authorList>
    </citation>
    <scope>NUCLEOTIDE SEQUENCE [LARGE SCALE GENOMIC DNA]</scope>
    <source>
        <strain evidence="4 5">RmlP026</strain>
    </source>
</reference>
<keyword evidence="4" id="KW-0255">Endonuclease</keyword>
<feature type="region of interest" description="Disordered" evidence="1">
    <location>
        <begin position="359"/>
        <end position="386"/>
    </location>
</feature>
<proteinExistence type="predicted"/>
<feature type="transmembrane region" description="Helical" evidence="2">
    <location>
        <begin position="35"/>
        <end position="57"/>
    </location>
</feature>
<evidence type="ECO:0000259" key="3">
    <source>
        <dbReference type="Pfam" id="PF03372"/>
    </source>
</evidence>
<dbReference type="EMBL" id="QYBB01000051">
    <property type="protein sequence ID" value="RYC29475.1"/>
    <property type="molecule type" value="Genomic_DNA"/>
</dbReference>
<keyword evidence="4" id="KW-0378">Hydrolase</keyword>
<evidence type="ECO:0000313" key="5">
    <source>
        <dbReference type="Proteomes" id="UP000290759"/>
    </source>
</evidence>
<feature type="transmembrane region" description="Helical" evidence="2">
    <location>
        <begin position="96"/>
        <end position="115"/>
    </location>
</feature>
<sequence>MGVLAGRLDRAAFPTSPPPSDDLRESPPLLRHLRLALLGVLAFAIGVALLVSLVPFIDTGWWLVRILDFPRLQFAIVTLLLLVPLPFVLRAHPRTALVLAAAALAALAADGYKLWPYRPFAGTALADASCPDDRRLRVMISNVLLSNRQSQTLLDEVRTRKPDLFLAMEVDDWWDRTLEPLAAEMPYGATKITGSYYGMRLFSRLPLSDTQVRFLAGRDTPAIVTGVRLRDGETMTFVGLHPRPPLVGQSALPRDAELYAAAKILRDRAGPALMAGDLNATPWEDAVQRTRRVAGLVSPRQGYGYVYSFDAHSWWAKWPLDQIDTKPGFTTLSLERLAPVGSDHYPYLVSLCRDPDVTAPAAVPESEDDSARIAEADRAAGAEAAR</sequence>
<gene>
    <name evidence="4" type="ORF">D3273_23845</name>
</gene>
<accession>A0A4Q2U3Y3</accession>
<keyword evidence="5" id="KW-1185">Reference proteome</keyword>
<evidence type="ECO:0000256" key="1">
    <source>
        <dbReference type="SAM" id="MobiDB-lite"/>
    </source>
</evidence>
<dbReference type="InterPro" id="IPR005135">
    <property type="entry name" value="Endo/exonuclease/phosphatase"/>
</dbReference>
<feature type="region of interest" description="Disordered" evidence="1">
    <location>
        <begin position="1"/>
        <end position="25"/>
    </location>
</feature>
<keyword evidence="4" id="KW-0540">Nuclease</keyword>